<dbReference type="AlphaFoldDB" id="U5X184"/>
<accession>U5X184</accession>
<feature type="region of interest" description="Disordered" evidence="1">
    <location>
        <begin position="96"/>
        <end position="115"/>
    </location>
</feature>
<evidence type="ECO:0000313" key="2">
    <source>
        <dbReference type="EMBL" id="AGZ54060.1"/>
    </source>
</evidence>
<feature type="compositionally biased region" description="Basic residues" evidence="1">
    <location>
        <begin position="61"/>
        <end position="73"/>
    </location>
</feature>
<proteinExistence type="predicted"/>
<gene>
    <name evidence="2" type="ORF">MKAN_06530</name>
</gene>
<sequence length="130" mass="14317">MKCAGPSDQVALGGWLGWPRGGAVARALLTRLTSAWRIGRLRILLPRRLRRESNRFGRQLRVTRRPTPHRPQRPRSTSSGQQAAAFAWLIVEQPRPDSAATASTNSGNAQTNDINVRHAYECKGQTGPPA</sequence>
<feature type="region of interest" description="Disordered" evidence="1">
    <location>
        <begin position="54"/>
        <end position="84"/>
    </location>
</feature>
<name>U5X184_MYCKA</name>
<reference evidence="2 3" key="1">
    <citation type="submission" date="2013-10" db="EMBL/GenBank/DDBJ databases">
        <title>Genome sequence of Mycobacterium kansasii.</title>
        <authorList>
            <consortium name="McGill University Mycobacterium genome consortium"/>
            <person name="Veyrier F.J."/>
            <person name="Behr M.A."/>
        </authorList>
    </citation>
    <scope>NUCLEOTIDE SEQUENCE [LARGE SCALE GENOMIC DNA]</scope>
    <source>
        <strain evidence="2 3">ATCC 12478</strain>
    </source>
</reference>
<dbReference type="Proteomes" id="UP000017786">
    <property type="component" value="Chromosome"/>
</dbReference>
<organism evidence="2 3">
    <name type="scientific">Mycobacterium kansasii ATCC 12478</name>
    <dbReference type="NCBI Taxonomy" id="557599"/>
    <lineage>
        <taxon>Bacteria</taxon>
        <taxon>Bacillati</taxon>
        <taxon>Actinomycetota</taxon>
        <taxon>Actinomycetes</taxon>
        <taxon>Mycobacteriales</taxon>
        <taxon>Mycobacteriaceae</taxon>
        <taxon>Mycobacterium</taxon>
    </lineage>
</organism>
<dbReference type="KEGG" id="mkn:MKAN_06530"/>
<evidence type="ECO:0000256" key="1">
    <source>
        <dbReference type="SAM" id="MobiDB-lite"/>
    </source>
</evidence>
<evidence type="ECO:0000313" key="3">
    <source>
        <dbReference type="Proteomes" id="UP000017786"/>
    </source>
</evidence>
<dbReference type="EMBL" id="CP006835">
    <property type="protein sequence ID" value="AGZ54060.1"/>
    <property type="molecule type" value="Genomic_DNA"/>
</dbReference>
<feature type="compositionally biased region" description="Low complexity" evidence="1">
    <location>
        <begin position="98"/>
        <end position="112"/>
    </location>
</feature>
<dbReference type="HOGENOM" id="CLU_1935708_0_0_11"/>
<protein>
    <submittedName>
        <fullName evidence="2">Uncharacterized protein</fullName>
    </submittedName>
</protein>